<dbReference type="GO" id="GO:0030154">
    <property type="term" value="P:cell differentiation"/>
    <property type="evidence" value="ECO:0007669"/>
    <property type="project" value="UniProtKB-ARBA"/>
</dbReference>
<feature type="domain" description="Fibronectin type-III" evidence="10">
    <location>
        <begin position="639"/>
        <end position="739"/>
    </location>
</feature>
<feature type="domain" description="Ig-like" evidence="9">
    <location>
        <begin position="413"/>
        <end position="503"/>
    </location>
</feature>
<dbReference type="Gene3D" id="2.60.40.10">
    <property type="entry name" value="Immunoglobulins"/>
    <property type="match status" value="6"/>
</dbReference>
<feature type="region of interest" description="Disordered" evidence="7">
    <location>
        <begin position="784"/>
        <end position="811"/>
    </location>
</feature>
<dbReference type="CDD" id="cd00096">
    <property type="entry name" value="Ig"/>
    <property type="match status" value="2"/>
</dbReference>
<dbReference type="SUPFAM" id="SSF49265">
    <property type="entry name" value="Fibronectin type III"/>
    <property type="match status" value="1"/>
</dbReference>
<keyword evidence="4 8" id="KW-1133">Transmembrane helix</keyword>
<name>A0A834XTW7_APHGI</name>
<dbReference type="CDD" id="cd00063">
    <property type="entry name" value="FN3"/>
    <property type="match status" value="1"/>
</dbReference>
<dbReference type="Pfam" id="PF07686">
    <property type="entry name" value="V-set"/>
    <property type="match status" value="1"/>
</dbReference>
<feature type="domain" description="Ig-like" evidence="9">
    <location>
        <begin position="102"/>
        <end position="201"/>
    </location>
</feature>
<evidence type="ECO:0000256" key="6">
    <source>
        <dbReference type="ARBA" id="ARBA00023157"/>
    </source>
</evidence>
<comment type="caution">
    <text evidence="11">The sequence shown here is derived from an EMBL/GenBank/DDBJ whole genome shotgun (WGS) entry which is preliminary data.</text>
</comment>
<evidence type="ECO:0000256" key="3">
    <source>
        <dbReference type="ARBA" id="ARBA00022737"/>
    </source>
</evidence>
<organism evidence="11 12">
    <name type="scientific">Aphidius gifuensis</name>
    <name type="common">Parasitoid wasp</name>
    <dbReference type="NCBI Taxonomy" id="684658"/>
    <lineage>
        <taxon>Eukaryota</taxon>
        <taxon>Metazoa</taxon>
        <taxon>Ecdysozoa</taxon>
        <taxon>Arthropoda</taxon>
        <taxon>Hexapoda</taxon>
        <taxon>Insecta</taxon>
        <taxon>Pterygota</taxon>
        <taxon>Neoptera</taxon>
        <taxon>Endopterygota</taxon>
        <taxon>Hymenoptera</taxon>
        <taxon>Apocrita</taxon>
        <taxon>Ichneumonoidea</taxon>
        <taxon>Braconidae</taxon>
        <taxon>Aphidiinae</taxon>
        <taxon>Aphidius</taxon>
    </lineage>
</organism>
<dbReference type="InterPro" id="IPR003599">
    <property type="entry name" value="Ig_sub"/>
</dbReference>
<dbReference type="InterPro" id="IPR003598">
    <property type="entry name" value="Ig_sub2"/>
</dbReference>
<evidence type="ECO:0000256" key="1">
    <source>
        <dbReference type="ARBA" id="ARBA00004167"/>
    </source>
</evidence>
<gene>
    <name evidence="11" type="ORF">HCN44_010746</name>
</gene>
<feature type="domain" description="Ig-like" evidence="9">
    <location>
        <begin position="314"/>
        <end position="408"/>
    </location>
</feature>
<sequence length="971" mass="108906">MFSLEKKNYIFIKLYVHFSRQNYFFPFFLLIFFSCFLILQHKIIIHKIIITIILLKNDQFSILYNFYYFYFVICKQPCDSAAQIDTCRLIGVPIVNVYGVVGHQVKLPCNIQSRKGDKVDMVMWFKGEGTAPIYRFDVRGSRQFSSARLWSAKEVLGGRAYFMATSTPAHLSIDRLEYTDQGIYRCRVDFNDSPTEHQNVNLIVIVMPEKPVIHKESLRNATQIKETYNEGSDVHLTCESRGGVPPPRLIWYLDNTVIDESFHYNSNTAMTVNHLSYPKIGRQHLGARLVCQANNTNLVPPQTNLVVLDINLKPLMVKILTKELKVSSDKKYAVECSSMGSRPAAVITWWKDNKQITQVVQNYPPEDNHSISILEFIPGIEDDGKYLTCRAENPSISDSVLEDKWRLDVQYQPIVSLQIGSNLNPEDIKEGVDVYFECTVQANPKAYKLAWYKDDKELKNNATSGIVLSDHSLVLQRLTRASAGEYKCLAANSEGKTASNTVKLQVMYTPVCKEGKNEVVVGALKQETISLICATESHPEPLTYQWTFNNSGELVEVQQQSRFTHLSGIPNGPNSIAESLKEYQQFHGSRLNYTPATEMDYGTVACRATNQVGKQLTPCLFQVIAAGRPYPLHNCTVTEMSNIIDSENNVGKFGAGLTVHCLEGYDGGLPIQSYHLTPFEEPGDDRKPNITVTAGLGNGPTFEVTSLKAGRNYRLYLYAVNSKGWSDPTILEPVTLKGVAMYTGNTNVSALSPLLLGLATTATLLSLAVAGILAALYRKHSDGRTGSPKHAPIVCEPPNAGTTTPVHSQTKQAVDDIDPDIIPNEYERRPLTYTTIYKTQPQIKRKECDMDDDDCDDGDTASMEKKPIVESTLNIHMENEGRTIDSILLPTLNYQHNHHITQPPTMADFKQMAMDAYNQRNHQNVYYSLQRSGKGLASISQRPVSSSISAHGKFHQPEVVTRSNRIQESCI</sequence>
<feature type="transmembrane region" description="Helical" evidence="8">
    <location>
        <begin position="754"/>
        <end position="777"/>
    </location>
</feature>
<dbReference type="Pfam" id="PF08205">
    <property type="entry name" value="C2-set_2"/>
    <property type="match status" value="2"/>
</dbReference>
<dbReference type="SMART" id="SM00409">
    <property type="entry name" value="IG"/>
    <property type="match status" value="4"/>
</dbReference>
<evidence type="ECO:0000256" key="5">
    <source>
        <dbReference type="ARBA" id="ARBA00023136"/>
    </source>
</evidence>
<evidence type="ECO:0000259" key="10">
    <source>
        <dbReference type="PROSITE" id="PS50853"/>
    </source>
</evidence>
<dbReference type="SUPFAM" id="SSF48726">
    <property type="entry name" value="Immunoglobulin"/>
    <property type="match status" value="5"/>
</dbReference>
<feature type="domain" description="Ig-like" evidence="9">
    <location>
        <begin position="527"/>
        <end position="617"/>
    </location>
</feature>
<proteinExistence type="predicted"/>
<dbReference type="SMART" id="SM00408">
    <property type="entry name" value="IGc2"/>
    <property type="match status" value="5"/>
</dbReference>
<dbReference type="AlphaFoldDB" id="A0A834XTW7"/>
<keyword evidence="3" id="KW-0677">Repeat</keyword>
<dbReference type="InterPro" id="IPR036116">
    <property type="entry name" value="FN3_sf"/>
</dbReference>
<evidence type="ECO:0000256" key="4">
    <source>
        <dbReference type="ARBA" id="ARBA00022989"/>
    </source>
</evidence>
<dbReference type="InterPro" id="IPR003961">
    <property type="entry name" value="FN3_dom"/>
</dbReference>
<keyword evidence="6" id="KW-1015">Disulfide bond</keyword>
<feature type="transmembrane region" description="Helical" evidence="8">
    <location>
        <begin position="23"/>
        <end position="39"/>
    </location>
</feature>
<feature type="compositionally biased region" description="Polar residues" evidence="7">
    <location>
        <begin position="800"/>
        <end position="811"/>
    </location>
</feature>
<dbReference type="Pfam" id="PF13927">
    <property type="entry name" value="Ig_3"/>
    <property type="match status" value="1"/>
</dbReference>
<dbReference type="InterPro" id="IPR013783">
    <property type="entry name" value="Ig-like_fold"/>
</dbReference>
<evidence type="ECO:0000256" key="2">
    <source>
        <dbReference type="ARBA" id="ARBA00022692"/>
    </source>
</evidence>
<feature type="domain" description="Ig-like" evidence="9">
    <location>
        <begin position="211"/>
        <end position="307"/>
    </location>
</feature>
<dbReference type="Proteomes" id="UP000639338">
    <property type="component" value="Unassembled WGS sequence"/>
</dbReference>
<dbReference type="InterPro" id="IPR013162">
    <property type="entry name" value="CD80_C2-set"/>
</dbReference>
<dbReference type="OrthoDB" id="5843397at2759"/>
<evidence type="ECO:0000256" key="7">
    <source>
        <dbReference type="SAM" id="MobiDB-lite"/>
    </source>
</evidence>
<evidence type="ECO:0008006" key="13">
    <source>
        <dbReference type="Google" id="ProtNLM"/>
    </source>
</evidence>
<comment type="subcellular location">
    <subcellularLocation>
        <location evidence="1">Membrane</location>
        <topology evidence="1">Single-pass membrane protein</topology>
    </subcellularLocation>
</comment>
<keyword evidence="2 8" id="KW-0812">Transmembrane</keyword>
<dbReference type="Pfam" id="PF07679">
    <property type="entry name" value="I-set"/>
    <property type="match status" value="1"/>
</dbReference>
<dbReference type="InterPro" id="IPR013098">
    <property type="entry name" value="Ig_I-set"/>
</dbReference>
<dbReference type="GO" id="GO:0009653">
    <property type="term" value="P:anatomical structure morphogenesis"/>
    <property type="evidence" value="ECO:0007669"/>
    <property type="project" value="UniProtKB-ARBA"/>
</dbReference>
<protein>
    <recommendedName>
        <fullName evidence="13">Nephrin</fullName>
    </recommendedName>
</protein>
<dbReference type="InterPro" id="IPR007110">
    <property type="entry name" value="Ig-like_dom"/>
</dbReference>
<accession>A0A834XTW7</accession>
<keyword evidence="12" id="KW-1185">Reference proteome</keyword>
<dbReference type="EMBL" id="JACMRX010000004">
    <property type="protein sequence ID" value="KAF7991945.1"/>
    <property type="molecule type" value="Genomic_DNA"/>
</dbReference>
<dbReference type="InterPro" id="IPR036179">
    <property type="entry name" value="Ig-like_dom_sf"/>
</dbReference>
<evidence type="ECO:0000259" key="9">
    <source>
        <dbReference type="PROSITE" id="PS50835"/>
    </source>
</evidence>
<dbReference type="PROSITE" id="PS51257">
    <property type="entry name" value="PROKAR_LIPOPROTEIN"/>
    <property type="match status" value="1"/>
</dbReference>
<keyword evidence="5 8" id="KW-0472">Membrane</keyword>
<reference evidence="11 12" key="1">
    <citation type="submission" date="2020-08" db="EMBL/GenBank/DDBJ databases">
        <title>Aphidius gifuensis genome sequencing and assembly.</title>
        <authorList>
            <person name="Du Z."/>
        </authorList>
    </citation>
    <scope>NUCLEOTIDE SEQUENCE [LARGE SCALE GENOMIC DNA]</scope>
    <source>
        <strain evidence="11">YNYX2018</strain>
        <tissue evidence="11">Adults</tissue>
    </source>
</reference>
<evidence type="ECO:0000313" key="12">
    <source>
        <dbReference type="Proteomes" id="UP000639338"/>
    </source>
</evidence>
<evidence type="ECO:0000256" key="8">
    <source>
        <dbReference type="SAM" id="Phobius"/>
    </source>
</evidence>
<dbReference type="InterPro" id="IPR013106">
    <property type="entry name" value="Ig_V-set"/>
</dbReference>
<dbReference type="PANTHER" id="PTHR23278">
    <property type="entry name" value="SIDESTEP PROTEIN"/>
    <property type="match status" value="1"/>
</dbReference>
<evidence type="ECO:0000313" key="11">
    <source>
        <dbReference type="EMBL" id="KAF7991945.1"/>
    </source>
</evidence>
<dbReference type="PROSITE" id="PS50835">
    <property type="entry name" value="IG_LIKE"/>
    <property type="match status" value="5"/>
</dbReference>
<dbReference type="PROSITE" id="PS50853">
    <property type="entry name" value="FN3"/>
    <property type="match status" value="1"/>
</dbReference>
<dbReference type="PANTHER" id="PTHR23278:SF28">
    <property type="entry name" value="SIDESTEP IV, ISOFORM C"/>
    <property type="match status" value="1"/>
</dbReference>
<dbReference type="GO" id="GO:0016020">
    <property type="term" value="C:membrane"/>
    <property type="evidence" value="ECO:0007669"/>
    <property type="project" value="UniProtKB-SubCell"/>
</dbReference>